<dbReference type="InterPro" id="IPR009057">
    <property type="entry name" value="Homeodomain-like_sf"/>
</dbReference>
<dbReference type="PRINTS" id="PR00455">
    <property type="entry name" value="HTHTETR"/>
</dbReference>
<gene>
    <name evidence="7" type="ORF">DFR37_10230</name>
</gene>
<proteinExistence type="predicted"/>
<organism evidence="7 8">
    <name type="scientific">Eoetvoesiella caeni</name>
    <dbReference type="NCBI Taxonomy" id="645616"/>
    <lineage>
        <taxon>Bacteria</taxon>
        <taxon>Pseudomonadati</taxon>
        <taxon>Pseudomonadota</taxon>
        <taxon>Betaproteobacteria</taxon>
        <taxon>Burkholderiales</taxon>
        <taxon>Alcaligenaceae</taxon>
        <taxon>Eoetvoesiella</taxon>
    </lineage>
</organism>
<dbReference type="Gene3D" id="1.10.10.60">
    <property type="entry name" value="Homeodomain-like"/>
    <property type="match status" value="1"/>
</dbReference>
<dbReference type="Pfam" id="PF17932">
    <property type="entry name" value="TetR_C_24"/>
    <property type="match status" value="1"/>
</dbReference>
<evidence type="ECO:0000256" key="2">
    <source>
        <dbReference type="ARBA" id="ARBA00023015"/>
    </source>
</evidence>
<evidence type="ECO:0000313" key="8">
    <source>
        <dbReference type="Proteomes" id="UP000253628"/>
    </source>
</evidence>
<dbReference type="PROSITE" id="PS50977">
    <property type="entry name" value="HTH_TETR_2"/>
    <property type="match status" value="1"/>
</dbReference>
<feature type="DNA-binding region" description="H-T-H motif" evidence="5">
    <location>
        <begin position="42"/>
        <end position="61"/>
    </location>
</feature>
<accession>A0A366HHN3</accession>
<dbReference type="AlphaFoldDB" id="A0A366HHN3"/>
<dbReference type="InterPro" id="IPR036271">
    <property type="entry name" value="Tet_transcr_reg_TetR-rel_C_sf"/>
</dbReference>
<sequence>MPKPLPESSVPASKSSRRELLQESILEAASTLFIQRGFQGTSMGDIAEAMGVTRTAIYYYFRNKEAILRELTTEVTGMAGKLASQVEDPHDDPIEALRQLVLQHAKLILSHPLQFRVVERNEENLSPALRKSADASRRLVLSRFQTVIEAGIKAGQFRVVDPKIAAFAIIGMCNWCAWWFSAEGKVPLNDVAQMLATFALQSVVRGEERRSRENSVDESLRQLREDLSLLEKRLQNT</sequence>
<protein>
    <submittedName>
        <fullName evidence="7">TetR family transcriptional regulator</fullName>
    </submittedName>
</protein>
<keyword evidence="3 5" id="KW-0238">DNA-binding</keyword>
<keyword evidence="2" id="KW-0805">Transcription regulation</keyword>
<comment type="caution">
    <text evidence="7">The sequence shown here is derived from an EMBL/GenBank/DDBJ whole genome shotgun (WGS) entry which is preliminary data.</text>
</comment>
<name>A0A366HHN3_9BURK</name>
<dbReference type="Gene3D" id="1.10.357.10">
    <property type="entry name" value="Tetracycline Repressor, domain 2"/>
    <property type="match status" value="1"/>
</dbReference>
<evidence type="ECO:0000313" key="7">
    <source>
        <dbReference type="EMBL" id="RBP41651.1"/>
    </source>
</evidence>
<keyword evidence="8" id="KW-1185">Reference proteome</keyword>
<evidence type="ECO:0000256" key="5">
    <source>
        <dbReference type="PROSITE-ProRule" id="PRU00335"/>
    </source>
</evidence>
<evidence type="ECO:0000256" key="3">
    <source>
        <dbReference type="ARBA" id="ARBA00023125"/>
    </source>
</evidence>
<dbReference type="GO" id="GO:0000976">
    <property type="term" value="F:transcription cis-regulatory region binding"/>
    <property type="evidence" value="ECO:0007669"/>
    <property type="project" value="TreeGrafter"/>
</dbReference>
<dbReference type="Proteomes" id="UP000253628">
    <property type="component" value="Unassembled WGS sequence"/>
</dbReference>
<feature type="domain" description="HTH tetR-type" evidence="6">
    <location>
        <begin position="19"/>
        <end position="79"/>
    </location>
</feature>
<dbReference type="PANTHER" id="PTHR30055">
    <property type="entry name" value="HTH-TYPE TRANSCRIPTIONAL REGULATOR RUTR"/>
    <property type="match status" value="1"/>
</dbReference>
<dbReference type="SUPFAM" id="SSF46689">
    <property type="entry name" value="Homeodomain-like"/>
    <property type="match status" value="1"/>
</dbReference>
<evidence type="ECO:0000259" key="6">
    <source>
        <dbReference type="PROSITE" id="PS50977"/>
    </source>
</evidence>
<dbReference type="InterPro" id="IPR001647">
    <property type="entry name" value="HTH_TetR"/>
</dbReference>
<evidence type="ECO:0000256" key="4">
    <source>
        <dbReference type="ARBA" id="ARBA00023163"/>
    </source>
</evidence>
<keyword evidence="1" id="KW-0678">Repressor</keyword>
<keyword evidence="4" id="KW-0804">Transcription</keyword>
<dbReference type="PANTHER" id="PTHR30055:SF175">
    <property type="entry name" value="HTH-TYPE TRANSCRIPTIONAL REPRESSOR KSTR2"/>
    <property type="match status" value="1"/>
</dbReference>
<evidence type="ECO:0000256" key="1">
    <source>
        <dbReference type="ARBA" id="ARBA00022491"/>
    </source>
</evidence>
<dbReference type="InterPro" id="IPR050109">
    <property type="entry name" value="HTH-type_TetR-like_transc_reg"/>
</dbReference>
<dbReference type="EMBL" id="QNRQ01000002">
    <property type="protein sequence ID" value="RBP41651.1"/>
    <property type="molecule type" value="Genomic_DNA"/>
</dbReference>
<dbReference type="Pfam" id="PF00440">
    <property type="entry name" value="TetR_N"/>
    <property type="match status" value="1"/>
</dbReference>
<dbReference type="SUPFAM" id="SSF48498">
    <property type="entry name" value="Tetracyclin repressor-like, C-terminal domain"/>
    <property type="match status" value="1"/>
</dbReference>
<dbReference type="InterPro" id="IPR023772">
    <property type="entry name" value="DNA-bd_HTH_TetR-type_CS"/>
</dbReference>
<reference evidence="7 8" key="1">
    <citation type="submission" date="2018-06" db="EMBL/GenBank/DDBJ databases">
        <title>Genomic Encyclopedia of Type Strains, Phase IV (KMG-IV): sequencing the most valuable type-strain genomes for metagenomic binning, comparative biology and taxonomic classification.</title>
        <authorList>
            <person name="Goeker M."/>
        </authorList>
    </citation>
    <scope>NUCLEOTIDE SEQUENCE [LARGE SCALE GENOMIC DNA]</scope>
    <source>
        <strain evidence="7 8">DSM 25520</strain>
    </source>
</reference>
<dbReference type="InterPro" id="IPR041490">
    <property type="entry name" value="KstR2_TetR_C"/>
</dbReference>
<dbReference type="PROSITE" id="PS01081">
    <property type="entry name" value="HTH_TETR_1"/>
    <property type="match status" value="1"/>
</dbReference>
<dbReference type="GO" id="GO:0003700">
    <property type="term" value="F:DNA-binding transcription factor activity"/>
    <property type="evidence" value="ECO:0007669"/>
    <property type="project" value="TreeGrafter"/>
</dbReference>